<keyword evidence="4" id="KW-1185">Reference proteome</keyword>
<keyword evidence="1" id="KW-0732">Signal</keyword>
<feature type="chain" id="PRO_5030028045" description="GerMN domain-containing protein" evidence="1">
    <location>
        <begin position="26"/>
        <end position="157"/>
    </location>
</feature>
<dbReference type="RefSeq" id="WP_093347040.1">
    <property type="nucleotide sequence ID" value="NZ_FNVB01000002.1"/>
</dbReference>
<dbReference type="Proteomes" id="UP000199690">
    <property type="component" value="Unassembled WGS sequence"/>
</dbReference>
<evidence type="ECO:0000313" key="3">
    <source>
        <dbReference type="EMBL" id="SFC62963.1"/>
    </source>
</evidence>
<dbReference type="Proteomes" id="UP000236729">
    <property type="component" value="Unassembled WGS sequence"/>
</dbReference>
<dbReference type="PROSITE" id="PS51257">
    <property type="entry name" value="PROKAR_LIPOPROTEIN"/>
    <property type="match status" value="1"/>
</dbReference>
<evidence type="ECO:0000256" key="1">
    <source>
        <dbReference type="SAM" id="SignalP"/>
    </source>
</evidence>
<dbReference type="EMBL" id="FNVB01000002">
    <property type="protein sequence ID" value="SEF84527.1"/>
    <property type="molecule type" value="Genomic_DNA"/>
</dbReference>
<reference evidence="4 5" key="2">
    <citation type="submission" date="2016-10" db="EMBL/GenBank/DDBJ databases">
        <authorList>
            <person name="Varghese N."/>
            <person name="Submissions S."/>
        </authorList>
    </citation>
    <scope>NUCLEOTIDE SEQUENCE [LARGE SCALE GENOMIC DNA]</scope>
    <source>
        <strain evidence="5">ATCC 20501</strain>
        <strain evidence="3 4">CGMCC 4.3529</strain>
    </source>
</reference>
<accession>A0A1H5VDH2</accession>
<feature type="signal peptide" evidence="1">
    <location>
        <begin position="1"/>
        <end position="25"/>
    </location>
</feature>
<evidence type="ECO:0000313" key="5">
    <source>
        <dbReference type="Proteomes" id="UP000236729"/>
    </source>
</evidence>
<organism evidence="2 5">
    <name type="scientific">Saccharopolyspora kobensis</name>
    <dbReference type="NCBI Taxonomy" id="146035"/>
    <lineage>
        <taxon>Bacteria</taxon>
        <taxon>Bacillati</taxon>
        <taxon>Actinomycetota</taxon>
        <taxon>Actinomycetes</taxon>
        <taxon>Pseudonocardiales</taxon>
        <taxon>Pseudonocardiaceae</taxon>
        <taxon>Saccharopolyspora</taxon>
    </lineage>
</organism>
<dbReference type="EMBL" id="FOME01000001">
    <property type="protein sequence ID" value="SFC62963.1"/>
    <property type="molecule type" value="Genomic_DNA"/>
</dbReference>
<gene>
    <name evidence="2" type="ORF">SAMN02982929_00826</name>
    <name evidence="3" type="ORF">SAMN05216506_1011244</name>
</gene>
<reference evidence="2" key="1">
    <citation type="submission" date="2016-10" db="EMBL/GenBank/DDBJ databases">
        <authorList>
            <person name="de Groot N.N."/>
        </authorList>
    </citation>
    <scope>NUCLEOTIDE SEQUENCE [LARGE SCALE GENOMIC DNA]</scope>
    <source>
        <strain evidence="2">ATCC 20501</strain>
    </source>
</reference>
<evidence type="ECO:0000313" key="2">
    <source>
        <dbReference type="EMBL" id="SEF84527.1"/>
    </source>
</evidence>
<dbReference type="AlphaFoldDB" id="A0A1H5VDH2"/>
<proteinExistence type="predicted"/>
<evidence type="ECO:0000313" key="4">
    <source>
        <dbReference type="Proteomes" id="UP000199690"/>
    </source>
</evidence>
<accession>A0A1I1KXT4</accession>
<protein>
    <recommendedName>
        <fullName evidence="6">GerMN domain-containing protein</fullName>
    </recommendedName>
</protein>
<sequence>MKRIWLLAAVLLLAGCGVQPSEVTAGRPAPTGVAPGVTLYFVDSRGELRPNLRLTDRLGTISEAMSLLLAGPGGSGLHTEIAATGVTRVQVVTTPGLIRLGVPLTIGEVTPRGIDQLVCTALGVHVQSGGSRNEKVQVHFVQPTPESDERRTCPLIR</sequence>
<name>A0A1H5VDH2_9PSEU</name>
<evidence type="ECO:0008006" key="6">
    <source>
        <dbReference type="Google" id="ProtNLM"/>
    </source>
</evidence>